<comment type="catalytic activity">
    <reaction evidence="24">
        <text>a neolactoside nLc4Cer + CMP-N-acetyl-beta-neuraminate = a neolactoside IV(3)-alpha-NeuAc-nLc4Cer + CMP + H(+)</text>
        <dbReference type="Rhea" id="RHEA:65432"/>
        <dbReference type="ChEBI" id="CHEBI:15378"/>
        <dbReference type="ChEBI" id="CHEBI:57812"/>
        <dbReference type="ChEBI" id="CHEBI:60377"/>
        <dbReference type="ChEBI" id="CHEBI:90376"/>
        <dbReference type="ChEBI" id="CHEBI:90390"/>
    </reaction>
    <physiologicalReaction direction="left-to-right" evidence="24">
        <dbReference type="Rhea" id="RHEA:65433"/>
    </physiologicalReaction>
</comment>
<evidence type="ECO:0000256" key="22">
    <source>
        <dbReference type="ARBA" id="ARBA00049294"/>
    </source>
</evidence>
<evidence type="ECO:0000256" key="29">
    <source>
        <dbReference type="ARBA" id="ARBA00076295"/>
    </source>
</evidence>
<comment type="catalytic activity">
    <reaction evidence="19">
        <text>a ganglioside GA1 (d18:1(4E)) + CMP-N-acetyl-beta-neuraminate = a ganglioside GM1b (d18:1(4E)) + CMP + H(+)</text>
        <dbReference type="Rhea" id="RHEA:47560"/>
        <dbReference type="ChEBI" id="CHEBI:15378"/>
        <dbReference type="ChEBI" id="CHEBI:27938"/>
        <dbReference type="ChEBI" id="CHEBI:57812"/>
        <dbReference type="ChEBI" id="CHEBI:60377"/>
        <dbReference type="ChEBI" id="CHEBI:78568"/>
    </reaction>
    <physiologicalReaction direction="left-to-right" evidence="19">
        <dbReference type="Rhea" id="RHEA:47561"/>
    </physiologicalReaction>
</comment>
<keyword evidence="9" id="KW-0333">Golgi apparatus</keyword>
<keyword evidence="11 34" id="KW-0472">Membrane</keyword>
<dbReference type="OrthoDB" id="10264956at2759"/>
<evidence type="ECO:0000256" key="17">
    <source>
        <dbReference type="ARBA" id="ARBA00039107"/>
    </source>
</evidence>
<keyword evidence="10" id="KW-0443">Lipid metabolism</keyword>
<dbReference type="Pfam" id="PF00777">
    <property type="entry name" value="Glyco_transf_29"/>
    <property type="match status" value="1"/>
</dbReference>
<evidence type="ECO:0000256" key="24">
    <source>
        <dbReference type="ARBA" id="ARBA00051076"/>
    </source>
</evidence>
<dbReference type="Gene3D" id="3.90.1480.20">
    <property type="entry name" value="Glycosyl transferase family 29"/>
    <property type="match status" value="1"/>
</dbReference>
<comment type="subcellular location">
    <subcellularLocation>
        <location evidence="1">Golgi apparatus membrane</location>
        <topology evidence="1">Single-pass type II membrane protein</topology>
    </subcellularLocation>
    <subcellularLocation>
        <location evidence="15">Golgi apparatus</location>
        <location evidence="15">Golgi stack membrane</location>
    </subcellularLocation>
</comment>
<evidence type="ECO:0000256" key="23">
    <source>
        <dbReference type="ARBA" id="ARBA00049726"/>
    </source>
</evidence>
<comment type="catalytic activity">
    <reaction evidence="20">
        <text>a ganglioside GM1 (d18:1(4E)) + CMP-N-acetyl-beta-neuraminate = a ganglioside GD1a (d18:1(4E)) + CMP + H(+)</text>
        <dbReference type="Rhea" id="RHEA:18021"/>
        <dbReference type="ChEBI" id="CHEBI:15378"/>
        <dbReference type="ChEBI" id="CHEBI:57812"/>
        <dbReference type="ChEBI" id="CHEBI:60377"/>
        <dbReference type="ChEBI" id="CHEBI:77709"/>
        <dbReference type="ChEBI" id="CHEBI:78445"/>
        <dbReference type="EC" id="2.4.3.2"/>
    </reaction>
    <physiologicalReaction direction="left-to-right" evidence="20">
        <dbReference type="Rhea" id="RHEA:18022"/>
    </physiologicalReaction>
</comment>
<evidence type="ECO:0000256" key="11">
    <source>
        <dbReference type="ARBA" id="ARBA00023136"/>
    </source>
</evidence>
<comment type="catalytic activity">
    <reaction evidence="14">
        <text>a beta-D-galactosyl-(1-&gt;3)-N-acetyl-alpha-D-galactosaminyl derivative + CMP-N-acetyl-beta-neuraminate = an N-acetyl-alpha-neuraminyl-(2-&gt;3)-beta-D-galactosyl-(1-&gt;3)-N-acetyl-alpha-D-galactosaminyl derivative + CMP + H(+)</text>
        <dbReference type="Rhea" id="RHEA:21616"/>
        <dbReference type="ChEBI" id="CHEBI:15378"/>
        <dbReference type="ChEBI" id="CHEBI:57812"/>
        <dbReference type="ChEBI" id="CHEBI:60377"/>
        <dbReference type="ChEBI" id="CHEBI:133470"/>
        <dbReference type="ChEBI" id="CHEBI:139596"/>
        <dbReference type="EC" id="2.4.3.4"/>
    </reaction>
    <physiologicalReaction direction="left-to-right" evidence="14">
        <dbReference type="Rhea" id="RHEA:21617"/>
    </physiologicalReaction>
</comment>
<dbReference type="InterPro" id="IPR051142">
    <property type="entry name" value="Glycosyltransferase_29"/>
</dbReference>
<feature type="transmembrane region" description="Helical" evidence="34">
    <location>
        <begin position="12"/>
        <end position="32"/>
    </location>
</feature>
<evidence type="ECO:0000256" key="9">
    <source>
        <dbReference type="ARBA" id="ARBA00023034"/>
    </source>
</evidence>
<evidence type="ECO:0000256" key="10">
    <source>
        <dbReference type="ARBA" id="ARBA00023098"/>
    </source>
</evidence>
<dbReference type="FunFam" id="3.90.1480.20:FF:000005">
    <property type="entry name" value="ST3 beta-galactoside alpha-2,3-sialyltransferase 4"/>
    <property type="match status" value="1"/>
</dbReference>
<name>A0A8C5WF45_9ANUR</name>
<dbReference type="Ensembl" id="ENSLLET00000034949.1">
    <property type="protein sequence ID" value="ENSLLEP00000033672.1"/>
    <property type="gene ID" value="ENSLLEG00000021213.1"/>
</dbReference>
<dbReference type="EC" id="2.4.3.4" evidence="17"/>
<evidence type="ECO:0000256" key="1">
    <source>
        <dbReference type="ARBA" id="ARBA00004323"/>
    </source>
</evidence>
<keyword evidence="8 34" id="KW-1133">Transmembrane helix</keyword>
<feature type="disulfide bond" evidence="33">
    <location>
        <begin position="123"/>
        <end position="273"/>
    </location>
</feature>
<dbReference type="GO" id="GO:0032580">
    <property type="term" value="C:Golgi cisterna membrane"/>
    <property type="evidence" value="ECO:0007669"/>
    <property type="project" value="UniProtKB-SubCell"/>
</dbReference>
<dbReference type="PANTHER" id="PTHR13713:SF57">
    <property type="entry name" value="CMP-N-ACETYLNEURAMINATE-BETA-GALACTOSAMIDE-ALPHA-2,3-SIALYLTRANSFERASE 4"/>
    <property type="match status" value="1"/>
</dbReference>
<dbReference type="InterPro" id="IPR038578">
    <property type="entry name" value="GT29-like_sf"/>
</dbReference>
<evidence type="ECO:0000256" key="31">
    <source>
        <dbReference type="ARBA" id="ARBA00081234"/>
    </source>
</evidence>
<evidence type="ECO:0000256" key="6">
    <source>
        <dbReference type="ARBA" id="ARBA00022692"/>
    </source>
</evidence>
<dbReference type="GeneTree" id="ENSGT00940000158893"/>
<evidence type="ECO:0000256" key="32">
    <source>
        <dbReference type="ARBA" id="ARBA00082801"/>
    </source>
</evidence>
<comment type="catalytic activity">
    <reaction evidence="21">
        <text>a neolactoside nLc4Cer(d18:1(4E)) + CMP-N-acetyl-beta-neuraminate = a neolactoside IV(3)-alpha-NeuAc-nLc4Cer(d18:1(4E)) + CMP + H(+)</text>
        <dbReference type="Rhea" id="RHEA:18913"/>
        <dbReference type="ChEBI" id="CHEBI:15378"/>
        <dbReference type="ChEBI" id="CHEBI:17006"/>
        <dbReference type="ChEBI" id="CHEBI:57812"/>
        <dbReference type="ChEBI" id="CHEBI:58665"/>
        <dbReference type="ChEBI" id="CHEBI:60377"/>
        <dbReference type="EC" id="2.4.3.6"/>
    </reaction>
    <physiologicalReaction direction="left-to-right" evidence="21">
        <dbReference type="Rhea" id="RHEA:18914"/>
    </physiologicalReaction>
</comment>
<comment type="pathway">
    <text evidence="2">Protein modification; protein glycosylation.</text>
</comment>
<protein>
    <recommendedName>
        <fullName evidence="27">CMP-N-acetylneuraminate-beta-galactosamide-alpha-2,3-sialyltransferase 4</fullName>
        <ecNumber evidence="16">2.4.3.2</ecNumber>
        <ecNumber evidence="17">2.4.3.4</ecNumber>
        <ecNumber evidence="23">2.4.3.6</ecNumber>
    </recommendedName>
    <alternativeName>
        <fullName evidence="28">Alpha 2,3-sialyltransferase IV</fullName>
    </alternativeName>
    <alternativeName>
        <fullName evidence="18">Gal-beta-1,3-GalNAc-alpha-2,3-sialyltransferase</fullName>
    </alternativeName>
    <alternativeName>
        <fullName evidence="30">Gal-beta-1,4-GlcNAc-alpha-2,3-sialyltransferase</fullName>
    </alternativeName>
    <alternativeName>
        <fullName evidence="29">N-acetyllactosaminide alpha-2,3-sialyltransferase</fullName>
    </alternativeName>
    <alternativeName>
        <fullName evidence="31">ST3Gal IV</fullName>
    </alternativeName>
    <alternativeName>
        <fullName evidence="32">Sialyltransferase 4C</fullName>
    </alternativeName>
</protein>
<keyword evidence="4" id="KW-0328">Glycosyltransferase</keyword>
<evidence type="ECO:0000256" key="28">
    <source>
        <dbReference type="ARBA" id="ARBA00075868"/>
    </source>
</evidence>
<dbReference type="GO" id="GO:0000139">
    <property type="term" value="C:Golgi membrane"/>
    <property type="evidence" value="ECO:0007669"/>
    <property type="project" value="UniProtKB-SubCell"/>
</dbReference>
<dbReference type="InterPro" id="IPR001675">
    <property type="entry name" value="Glyco_trans_29"/>
</dbReference>
<evidence type="ECO:0000256" key="3">
    <source>
        <dbReference type="ARBA" id="ARBA00006003"/>
    </source>
</evidence>
<proteinExistence type="inferred from homology"/>
<evidence type="ECO:0000256" key="26">
    <source>
        <dbReference type="ARBA" id="ARBA00052660"/>
    </source>
</evidence>
<evidence type="ECO:0000256" key="25">
    <source>
        <dbReference type="ARBA" id="ARBA00051975"/>
    </source>
</evidence>
<evidence type="ECO:0000313" key="36">
    <source>
        <dbReference type="Proteomes" id="UP000694569"/>
    </source>
</evidence>
<evidence type="ECO:0000256" key="7">
    <source>
        <dbReference type="ARBA" id="ARBA00022968"/>
    </source>
</evidence>
<evidence type="ECO:0000256" key="18">
    <source>
        <dbReference type="ARBA" id="ARBA00042448"/>
    </source>
</evidence>
<keyword evidence="6 34" id="KW-0812">Transmembrane</keyword>
<evidence type="ECO:0000256" key="27">
    <source>
        <dbReference type="ARBA" id="ARBA00072813"/>
    </source>
</evidence>
<comment type="catalytic activity">
    <reaction evidence="22">
        <text>a beta-D-galactosyl-(1-&gt;4)-N-acetyl-beta-D-glucosaminyl derivative + CMP-N-acetyl-beta-neuraminate = an N-acetyl-alpha-neuraminyl-(2-&gt;3)-beta-D-galactosyl-(1-&gt;4)-N-acetyl-beta-D-glucosaminyl derivative + CMP + H(+)</text>
        <dbReference type="Rhea" id="RHEA:52316"/>
        <dbReference type="ChEBI" id="CHEBI:15378"/>
        <dbReference type="ChEBI" id="CHEBI:57812"/>
        <dbReference type="ChEBI" id="CHEBI:60377"/>
        <dbReference type="ChEBI" id="CHEBI:133507"/>
        <dbReference type="ChEBI" id="CHEBI:136545"/>
        <dbReference type="EC" id="2.4.3.6"/>
    </reaction>
    <physiologicalReaction direction="left-to-right" evidence="22">
        <dbReference type="Rhea" id="RHEA:52317"/>
    </physiologicalReaction>
</comment>
<evidence type="ECO:0000256" key="21">
    <source>
        <dbReference type="ARBA" id="ARBA00048162"/>
    </source>
</evidence>
<dbReference type="AlphaFoldDB" id="A0A8C5WF45"/>
<evidence type="ECO:0000256" key="2">
    <source>
        <dbReference type="ARBA" id="ARBA00004922"/>
    </source>
</evidence>
<keyword evidence="12" id="KW-1015">Disulfide bond</keyword>
<comment type="catalytic activity">
    <reaction evidence="26">
        <text>a ganglioside GT1c (d18:1(4E)) + CMP-N-acetyl-beta-neuraminate = a ganglioside GQ1c (d18:1(4E)) + CMP + H(+)</text>
        <dbReference type="Rhea" id="RHEA:47588"/>
        <dbReference type="ChEBI" id="CHEBI:15378"/>
        <dbReference type="ChEBI" id="CHEBI:57812"/>
        <dbReference type="ChEBI" id="CHEBI:60377"/>
        <dbReference type="ChEBI" id="CHEBI:87789"/>
        <dbReference type="ChEBI" id="CHEBI:87791"/>
    </reaction>
    <physiologicalReaction direction="left-to-right" evidence="26">
        <dbReference type="Rhea" id="RHEA:47589"/>
    </physiologicalReaction>
</comment>
<evidence type="ECO:0000256" key="16">
    <source>
        <dbReference type="ARBA" id="ARBA00039106"/>
    </source>
</evidence>
<evidence type="ECO:0000256" key="20">
    <source>
        <dbReference type="ARBA" id="ARBA00043773"/>
    </source>
</evidence>
<evidence type="ECO:0000256" key="8">
    <source>
        <dbReference type="ARBA" id="ARBA00022989"/>
    </source>
</evidence>
<dbReference type="GO" id="GO:0003836">
    <property type="term" value="F:beta-galactoside (CMP) alpha-2,3-sialyltransferase activity"/>
    <property type="evidence" value="ECO:0007669"/>
    <property type="project" value="UniProtKB-EC"/>
</dbReference>
<evidence type="ECO:0000256" key="4">
    <source>
        <dbReference type="ARBA" id="ARBA00022676"/>
    </source>
</evidence>
<evidence type="ECO:0000256" key="30">
    <source>
        <dbReference type="ARBA" id="ARBA00076532"/>
    </source>
</evidence>
<organism evidence="35 36">
    <name type="scientific">Leptobrachium leishanense</name>
    <name type="common">Leishan spiny toad</name>
    <dbReference type="NCBI Taxonomy" id="445787"/>
    <lineage>
        <taxon>Eukaryota</taxon>
        <taxon>Metazoa</taxon>
        <taxon>Chordata</taxon>
        <taxon>Craniata</taxon>
        <taxon>Vertebrata</taxon>
        <taxon>Euteleostomi</taxon>
        <taxon>Amphibia</taxon>
        <taxon>Batrachia</taxon>
        <taxon>Anura</taxon>
        <taxon>Pelobatoidea</taxon>
        <taxon>Megophryidae</taxon>
        <taxon>Leptobrachium</taxon>
    </lineage>
</organism>
<dbReference type="GO" id="GO:0009247">
    <property type="term" value="P:glycolipid biosynthetic process"/>
    <property type="evidence" value="ECO:0007669"/>
    <property type="project" value="TreeGrafter"/>
</dbReference>
<keyword evidence="7" id="KW-0735">Signal-anchor</keyword>
<keyword evidence="13" id="KW-0325">Glycoprotein</keyword>
<dbReference type="EC" id="2.4.3.6" evidence="23"/>
<dbReference type="GO" id="GO:0047288">
    <property type="term" value="F:beta-D-galactosyl-(1-&gt;3)-N-acetyl-beta-D-galactosaminide alpha-2,3- sialyltransferase"/>
    <property type="evidence" value="ECO:0007669"/>
    <property type="project" value="UniProtKB-EC"/>
</dbReference>
<accession>A0A8C5WF45</accession>
<evidence type="ECO:0000256" key="12">
    <source>
        <dbReference type="ARBA" id="ARBA00023157"/>
    </source>
</evidence>
<dbReference type="Proteomes" id="UP000694569">
    <property type="component" value="Unplaced"/>
</dbReference>
<evidence type="ECO:0000313" key="35">
    <source>
        <dbReference type="Ensembl" id="ENSLLEP00000033672.1"/>
    </source>
</evidence>
<dbReference type="PANTHER" id="PTHR13713">
    <property type="entry name" value="SIALYLTRANSFERASE"/>
    <property type="match status" value="1"/>
</dbReference>
<comment type="similarity">
    <text evidence="3">Belongs to the glycosyltransferase 29 family.</text>
</comment>
<evidence type="ECO:0000256" key="5">
    <source>
        <dbReference type="ARBA" id="ARBA00022679"/>
    </source>
</evidence>
<reference evidence="35" key="2">
    <citation type="submission" date="2025-09" db="UniProtKB">
        <authorList>
            <consortium name="Ensembl"/>
        </authorList>
    </citation>
    <scope>IDENTIFICATION</scope>
</reference>
<evidence type="ECO:0000256" key="15">
    <source>
        <dbReference type="ARBA" id="ARBA00037859"/>
    </source>
</evidence>
<evidence type="ECO:0000256" key="14">
    <source>
        <dbReference type="ARBA" id="ARBA00036292"/>
    </source>
</evidence>
<keyword evidence="36" id="KW-1185">Reference proteome</keyword>
<reference evidence="35" key="1">
    <citation type="submission" date="2025-08" db="UniProtKB">
        <authorList>
            <consortium name="Ensembl"/>
        </authorList>
    </citation>
    <scope>IDENTIFICATION</scope>
</reference>
<keyword evidence="5" id="KW-0808">Transferase</keyword>
<evidence type="ECO:0000256" key="13">
    <source>
        <dbReference type="ARBA" id="ARBA00023180"/>
    </source>
</evidence>
<evidence type="ECO:0000256" key="34">
    <source>
        <dbReference type="SAM" id="Phobius"/>
    </source>
</evidence>
<sequence length="332" mass="38623">MTSPSDLLHHYSLRRILFFFVMFFFGIFCFWLKELDVLRTDVRLLPICYPGYVASKAAALISNYSRDHPIFLQMSDFFWVKNQSYYNLPYGTNGSEDVIMKFLAFANQNHFPPEIERLPCKRCVVVGNGFRLKNSSLGDVIDKYDIVIRLNNAPINKYQRDIGSKTTMRFFYPESSNFNPHFDTNPNSLLVLVPFKSQDLRWMKIIINDEKRGGKDFRFMPRVVWTLGSQNIRVLNPYFMEVAATRMLNHNQTEIKSKPTTGFLAITFALHFCDLVHVAGFGYPTSVNDTEPLHYYSSETLKSMDPAHDTLQEGEILKMFMQHQVIQNLTRV</sequence>
<evidence type="ECO:0000256" key="33">
    <source>
        <dbReference type="PIRSR" id="PIRSR005557-2"/>
    </source>
</evidence>
<evidence type="ECO:0000256" key="19">
    <source>
        <dbReference type="ARBA" id="ARBA00043673"/>
    </source>
</evidence>
<dbReference type="GO" id="GO:0008118">
    <property type="term" value="F:N-acetyllactosaminide alpha-2,3-sialyltransferase activity"/>
    <property type="evidence" value="ECO:0007669"/>
    <property type="project" value="UniProtKB-EC"/>
</dbReference>
<comment type="catalytic activity">
    <reaction evidence="25">
        <text>a beta-D-galactosyl-(1-&gt;3)-N-acetyl-beta-D-galactosaminyl derivative + CMP-N-acetyl-beta-neuraminate = an N-acetyl-alpha-neuraminyl-(2-&gt;3)-beta-D-galactosyl-(1-&gt;3)-N-acetyl-beta-D-galactosaminyl derivative + CMP + H(+)</text>
        <dbReference type="Rhea" id="RHEA:52380"/>
        <dbReference type="ChEBI" id="CHEBI:15378"/>
        <dbReference type="ChEBI" id="CHEBI:57812"/>
        <dbReference type="ChEBI" id="CHEBI:60377"/>
        <dbReference type="ChEBI" id="CHEBI:136588"/>
        <dbReference type="ChEBI" id="CHEBI:136589"/>
        <dbReference type="EC" id="2.4.3.2"/>
    </reaction>
    <physiologicalReaction direction="left-to-right" evidence="25">
        <dbReference type="Rhea" id="RHEA:52381"/>
    </physiologicalReaction>
</comment>
<dbReference type="EC" id="2.4.3.2" evidence="16"/>